<keyword evidence="2" id="KW-1185">Reference proteome</keyword>
<dbReference type="RefSeq" id="WP_116237700.1">
    <property type="nucleotide sequence ID" value="NZ_QHJW02000009.1"/>
</dbReference>
<dbReference type="EMBL" id="QHJW02000009">
    <property type="protein sequence ID" value="RRO11085.1"/>
    <property type="molecule type" value="Genomic_DNA"/>
</dbReference>
<name>A0A3R8NW28_9GAMM</name>
<dbReference type="Proteomes" id="UP000256817">
    <property type="component" value="Unassembled WGS sequence"/>
</dbReference>
<organism evidence="1 2">
    <name type="scientific">Pectobacterium aquaticum</name>
    <dbReference type="NCBI Taxonomy" id="2204145"/>
    <lineage>
        <taxon>Bacteria</taxon>
        <taxon>Pseudomonadati</taxon>
        <taxon>Pseudomonadota</taxon>
        <taxon>Gammaproteobacteria</taxon>
        <taxon>Enterobacterales</taxon>
        <taxon>Pectobacteriaceae</taxon>
        <taxon>Pectobacterium</taxon>
    </lineage>
</organism>
<comment type="caution">
    <text evidence="1">The sequence shown here is derived from an EMBL/GenBank/DDBJ whole genome shotgun (WGS) entry which is preliminary data.</text>
</comment>
<proteinExistence type="predicted"/>
<evidence type="ECO:0000313" key="1">
    <source>
        <dbReference type="EMBL" id="RRO11085.1"/>
    </source>
</evidence>
<gene>
    <name evidence="1" type="ORF">DMB85_004990</name>
</gene>
<evidence type="ECO:0000313" key="2">
    <source>
        <dbReference type="Proteomes" id="UP000256817"/>
    </source>
</evidence>
<accession>A0A3R8NW28</accession>
<reference evidence="1" key="1">
    <citation type="submission" date="2018-11" db="EMBL/GenBank/DDBJ databases">
        <title>Draft genome sequences of proposed Pectobacterium aquaticum sp. nov. isolated in France from fresh water.</title>
        <authorList>
            <person name="Pedron J."/>
            <person name="Barny M.A."/>
        </authorList>
    </citation>
    <scope>NUCLEOTIDE SEQUENCE [LARGE SCALE GENOMIC DNA]</scope>
    <source>
        <strain evidence="1">A35-S23-M15</strain>
    </source>
</reference>
<protein>
    <submittedName>
        <fullName evidence="1">Uncharacterized protein</fullName>
    </submittedName>
</protein>
<sequence>MTMIAGYRLKNGGFLQADILLTSSKNTPLSPFQIPSFSPSVDSTPLMTHTVVGLCQKILVVNKYFAVAFAGSVNEIIKATYLIDKLLAEKIKLTGKRFVDTLIKNQINKLELTAIVLSVEDNEIKLTNFGAEPSISNKYFELHVGGSGSEHAKNHYKQFPIAVFDIPEDDIVVHGTCMALQQFANHLIEEFEDQFESESIIDLFGGGFELVTYYNGQFQKISDVVYAYAEAEFNADGTLQVDHPKFLLRSTYQDDHLKIRSVEICQDEEEDEYTTRNDRTFTIFPVTCFQSTFVKDECKDISFVGEFLCFIIKVKGEGEGEGEHGSFTIPFIRKYDQLVGFLAKAFIACTEKGNVDFIYSETFKQELEERVINYMKMVRQEMKLTK</sequence>